<evidence type="ECO:0000313" key="1">
    <source>
        <dbReference type="EMBL" id="GAF78776.1"/>
    </source>
</evidence>
<protein>
    <submittedName>
        <fullName evidence="1">Uncharacterized protein</fullName>
    </submittedName>
</protein>
<reference evidence="1" key="1">
    <citation type="journal article" date="2014" name="Front. Microbiol.">
        <title>High frequency of phylogenetically diverse reductive dehalogenase-homologous genes in deep subseafloor sedimentary metagenomes.</title>
        <authorList>
            <person name="Kawai M."/>
            <person name="Futagami T."/>
            <person name="Toyoda A."/>
            <person name="Takaki Y."/>
            <person name="Nishi S."/>
            <person name="Hori S."/>
            <person name="Arai W."/>
            <person name="Tsubouchi T."/>
            <person name="Morono Y."/>
            <person name="Uchiyama I."/>
            <person name="Ito T."/>
            <person name="Fujiyama A."/>
            <person name="Inagaki F."/>
            <person name="Takami H."/>
        </authorList>
    </citation>
    <scope>NUCLEOTIDE SEQUENCE</scope>
    <source>
        <strain evidence="1">Expedition CK06-06</strain>
    </source>
</reference>
<sequence>MPDKTPGVKTICEACGNHGTDKSGNFRADVVKCVVPHCDDCCPECSSDPGTQLCYDDKGKLIK</sequence>
<dbReference type="AlphaFoldDB" id="X0SUF1"/>
<organism evidence="1">
    <name type="scientific">marine sediment metagenome</name>
    <dbReference type="NCBI Taxonomy" id="412755"/>
    <lineage>
        <taxon>unclassified sequences</taxon>
        <taxon>metagenomes</taxon>
        <taxon>ecological metagenomes</taxon>
    </lineage>
</organism>
<comment type="caution">
    <text evidence="1">The sequence shown here is derived from an EMBL/GenBank/DDBJ whole genome shotgun (WGS) entry which is preliminary data.</text>
</comment>
<accession>X0SUF1</accession>
<proteinExistence type="predicted"/>
<dbReference type="EMBL" id="BARS01008437">
    <property type="protein sequence ID" value="GAF78776.1"/>
    <property type="molecule type" value="Genomic_DNA"/>
</dbReference>
<gene>
    <name evidence="1" type="ORF">S01H1_16084</name>
</gene>
<name>X0SUF1_9ZZZZ</name>